<keyword evidence="6" id="KW-1185">Reference proteome</keyword>
<dbReference type="SUPFAM" id="SSF52799">
    <property type="entry name" value="(Phosphotyrosine protein) phosphatases II"/>
    <property type="match status" value="1"/>
</dbReference>
<dbReference type="PROSITE" id="PS00383">
    <property type="entry name" value="TYR_PHOSPHATASE_1"/>
    <property type="match status" value="1"/>
</dbReference>
<dbReference type="Gene3D" id="3.90.190.10">
    <property type="entry name" value="Protein tyrosine phosphatase superfamily"/>
    <property type="match status" value="1"/>
</dbReference>
<dbReference type="EC" id="3.1.3.48" evidence="5"/>
<evidence type="ECO:0000313" key="5">
    <source>
        <dbReference type="EMBL" id="KAJ1964678.1"/>
    </source>
</evidence>
<feature type="region of interest" description="Disordered" evidence="2">
    <location>
        <begin position="122"/>
        <end position="159"/>
    </location>
</feature>
<dbReference type="PROSITE" id="PS50055">
    <property type="entry name" value="TYR_PHOSPHATASE_PTP"/>
    <property type="match status" value="1"/>
</dbReference>
<dbReference type="PANTHER" id="PTHR19134:SF449">
    <property type="entry name" value="TYROSINE-PROTEIN PHOSPHATASE 1"/>
    <property type="match status" value="1"/>
</dbReference>
<dbReference type="GO" id="GO:0004725">
    <property type="term" value="F:protein tyrosine phosphatase activity"/>
    <property type="evidence" value="ECO:0007669"/>
    <property type="project" value="UniProtKB-EC"/>
</dbReference>
<evidence type="ECO:0000259" key="3">
    <source>
        <dbReference type="PROSITE" id="PS50055"/>
    </source>
</evidence>
<dbReference type="OrthoDB" id="10253954at2759"/>
<dbReference type="SMART" id="SM00404">
    <property type="entry name" value="PTPc_motif"/>
    <property type="match status" value="1"/>
</dbReference>
<name>A0A9W8E286_9FUNG</name>
<evidence type="ECO:0000256" key="1">
    <source>
        <dbReference type="ARBA" id="ARBA00009649"/>
    </source>
</evidence>
<dbReference type="Proteomes" id="UP001150925">
    <property type="component" value="Unassembled WGS sequence"/>
</dbReference>
<organism evidence="5 6">
    <name type="scientific">Dispira parvispora</name>
    <dbReference type="NCBI Taxonomy" id="1520584"/>
    <lineage>
        <taxon>Eukaryota</taxon>
        <taxon>Fungi</taxon>
        <taxon>Fungi incertae sedis</taxon>
        <taxon>Zoopagomycota</taxon>
        <taxon>Kickxellomycotina</taxon>
        <taxon>Dimargaritomycetes</taxon>
        <taxon>Dimargaritales</taxon>
        <taxon>Dimargaritaceae</taxon>
        <taxon>Dispira</taxon>
    </lineage>
</organism>
<dbReference type="InterPro" id="IPR016130">
    <property type="entry name" value="Tyr_Pase_AS"/>
</dbReference>
<dbReference type="PROSITE" id="PS50056">
    <property type="entry name" value="TYR_PHOSPHATASE_2"/>
    <property type="match status" value="1"/>
</dbReference>
<dbReference type="InterPro" id="IPR000242">
    <property type="entry name" value="PTP_cat"/>
</dbReference>
<protein>
    <submittedName>
        <fullName evidence="5">Tyrosine protein phosphatase 1</fullName>
        <ecNumber evidence="5">3.1.3.48</ecNumber>
    </submittedName>
</protein>
<feature type="domain" description="Tyrosine-protein phosphatase" evidence="3">
    <location>
        <begin position="106"/>
        <end position="479"/>
    </location>
</feature>
<dbReference type="SMART" id="SM00194">
    <property type="entry name" value="PTPc"/>
    <property type="match status" value="1"/>
</dbReference>
<evidence type="ECO:0000256" key="2">
    <source>
        <dbReference type="SAM" id="MobiDB-lite"/>
    </source>
</evidence>
<proteinExistence type="inferred from homology"/>
<gene>
    <name evidence="5" type="primary">PTP1</name>
    <name evidence="5" type="ORF">IWQ62_002866</name>
</gene>
<dbReference type="PRINTS" id="PR00700">
    <property type="entry name" value="PRTYPHPHTASE"/>
</dbReference>
<feature type="compositionally biased region" description="Polar residues" evidence="2">
    <location>
        <begin position="138"/>
        <end position="153"/>
    </location>
</feature>
<reference evidence="5" key="1">
    <citation type="submission" date="2022-07" db="EMBL/GenBank/DDBJ databases">
        <title>Phylogenomic reconstructions and comparative analyses of Kickxellomycotina fungi.</title>
        <authorList>
            <person name="Reynolds N.K."/>
            <person name="Stajich J.E."/>
            <person name="Barry K."/>
            <person name="Grigoriev I.V."/>
            <person name="Crous P."/>
            <person name="Smith M.E."/>
        </authorList>
    </citation>
    <scope>NUCLEOTIDE SEQUENCE</scope>
    <source>
        <strain evidence="5">RSA 1196</strain>
    </source>
</reference>
<dbReference type="PANTHER" id="PTHR19134">
    <property type="entry name" value="RECEPTOR-TYPE TYROSINE-PROTEIN PHOSPHATASE"/>
    <property type="match status" value="1"/>
</dbReference>
<dbReference type="EMBL" id="JANBPY010000674">
    <property type="protein sequence ID" value="KAJ1964678.1"/>
    <property type="molecule type" value="Genomic_DNA"/>
</dbReference>
<comment type="caution">
    <text evidence="5">The sequence shown here is derived from an EMBL/GenBank/DDBJ whole genome shotgun (WGS) entry which is preliminary data.</text>
</comment>
<dbReference type="AlphaFoldDB" id="A0A9W8E286"/>
<feature type="domain" description="Tyrosine specific protein phosphatases" evidence="4">
    <location>
        <begin position="330"/>
        <end position="470"/>
    </location>
</feature>
<comment type="similarity">
    <text evidence="1">Belongs to the protein-tyrosine phosphatase family. Non-receptor class subfamily.</text>
</comment>
<accession>A0A9W8E286</accession>
<evidence type="ECO:0000313" key="6">
    <source>
        <dbReference type="Proteomes" id="UP001150925"/>
    </source>
</evidence>
<evidence type="ECO:0000259" key="4">
    <source>
        <dbReference type="PROSITE" id="PS50056"/>
    </source>
</evidence>
<dbReference type="Pfam" id="PF00102">
    <property type="entry name" value="Y_phosphatase"/>
    <property type="match status" value="1"/>
</dbReference>
<dbReference type="InterPro" id="IPR000387">
    <property type="entry name" value="Tyr_Pase_dom"/>
</dbReference>
<dbReference type="InterPro" id="IPR050348">
    <property type="entry name" value="Protein-Tyr_Phosphatase"/>
</dbReference>
<dbReference type="InterPro" id="IPR029021">
    <property type="entry name" value="Prot-tyrosine_phosphatase-like"/>
</dbReference>
<dbReference type="InterPro" id="IPR003595">
    <property type="entry name" value="Tyr_Pase_cat"/>
</dbReference>
<keyword evidence="5" id="KW-0378">Hydrolase</keyword>
<sequence>MGNRAARVSKPLQPPSLSPMDTRRTRVPNVPTTMVRLMTPPPELLSTSLSIILYHLEKPTTKPTLHQRFEWIGEEENTRFAEARTQRHHPCHNVALYEIYAHWDLDRYTNILPFNYNRVQLSRNSSPSGERTIRHTARNTSSPGRSRKPSSLVSPDALAGSKKAPYRIVTEESWQDVGPPEDDLEFRTDYINASWIFPPWRSGQVYIATQAPLASTIADFWWMVWQERVRVIAMLSKEVERGVLKCHVYWPADSHNHDEGHRPYLTLREVGLRVTLIDETYNATLGSIIRRLEISSISSSSESNGSLPPLEVTQIHYQYWPDHGVPSEPVQFYQLWQAIKRCQGKARVPVVVHCSAGCGRTGTLIAFDYALYILQNSHECPDRYFTTPPGSSDTLIKESTLRSDEAPMSVLCQGADSFRTQLLPLIQELFDKHWNKSAAEILASGDVLFDITRYLRAQRVTMVQSFSQYYFCYFILLHYLQQSGATAEHSA</sequence>
<feature type="region of interest" description="Disordered" evidence="2">
    <location>
        <begin position="1"/>
        <end position="26"/>
    </location>
</feature>